<gene>
    <name evidence="4" type="ORF">F6X53_23945</name>
</gene>
<dbReference type="SUPFAM" id="SSF101874">
    <property type="entry name" value="YceI-like"/>
    <property type="match status" value="1"/>
</dbReference>
<protein>
    <submittedName>
        <fullName evidence="4">YceI family protein</fullName>
    </submittedName>
</protein>
<dbReference type="PANTHER" id="PTHR34406">
    <property type="entry name" value="PROTEIN YCEI"/>
    <property type="match status" value="1"/>
</dbReference>
<dbReference type="AlphaFoldDB" id="A0A6L3SUC9"/>
<dbReference type="PANTHER" id="PTHR34406:SF1">
    <property type="entry name" value="PROTEIN YCEI"/>
    <property type="match status" value="1"/>
</dbReference>
<evidence type="ECO:0000313" key="4">
    <source>
        <dbReference type="EMBL" id="KAB1076415.1"/>
    </source>
</evidence>
<dbReference type="Proteomes" id="UP000474159">
    <property type="component" value="Unassembled WGS sequence"/>
</dbReference>
<proteinExistence type="predicted"/>
<feature type="signal peptide" evidence="2">
    <location>
        <begin position="1"/>
        <end position="22"/>
    </location>
</feature>
<dbReference type="InterPro" id="IPR007372">
    <property type="entry name" value="Lipid/polyisoprenoid-bd_YceI"/>
</dbReference>
<feature type="region of interest" description="Disordered" evidence="1">
    <location>
        <begin position="25"/>
        <end position="50"/>
    </location>
</feature>
<dbReference type="SMART" id="SM00867">
    <property type="entry name" value="YceI"/>
    <property type="match status" value="1"/>
</dbReference>
<reference evidence="4 5" key="1">
    <citation type="submission" date="2019-09" db="EMBL/GenBank/DDBJ databases">
        <title>YIM 48816 draft genome.</title>
        <authorList>
            <person name="Jiang L."/>
        </authorList>
    </citation>
    <scope>NUCLEOTIDE SEQUENCE [LARGE SCALE GENOMIC DNA]</scope>
    <source>
        <strain evidence="4 5">YIM 48816</strain>
    </source>
</reference>
<keyword evidence="5" id="KW-1185">Reference proteome</keyword>
<comment type="caution">
    <text evidence="4">The sequence shown here is derived from an EMBL/GenBank/DDBJ whole genome shotgun (WGS) entry which is preliminary data.</text>
</comment>
<feature type="domain" description="Lipid/polyisoprenoid-binding YceI-like" evidence="3">
    <location>
        <begin position="51"/>
        <end position="215"/>
    </location>
</feature>
<dbReference type="OrthoDB" id="9811006at2"/>
<evidence type="ECO:0000259" key="3">
    <source>
        <dbReference type="SMART" id="SM00867"/>
    </source>
</evidence>
<keyword evidence="2" id="KW-0732">Signal</keyword>
<evidence type="ECO:0000313" key="5">
    <source>
        <dbReference type="Proteomes" id="UP000474159"/>
    </source>
</evidence>
<evidence type="ECO:0000256" key="1">
    <source>
        <dbReference type="SAM" id="MobiDB-lite"/>
    </source>
</evidence>
<name>A0A6L3SUC9_9HYPH</name>
<dbReference type="Gene3D" id="2.40.128.110">
    <property type="entry name" value="Lipid/polyisoprenoid-binding, YceI-like"/>
    <property type="match status" value="1"/>
</dbReference>
<sequence length="218" mass="22790">MRQTAPTLALSLLLLAAGPLAAAESGTPPAAAPAAPSIAPSTDPTQVRPGAYRLDPAHGKITWSVSHLGFSTYYGGITDVAGTAQIDPKDPAKSRLTVTIGIDSVNGLNDQLNQHLKSPDFFDAARFPKAIFTATAVEPTSPTTARVTGDLTLKGVTKPVAFDANFNQAGISPVDKQYTVGFDGRAVIKRSDFGISAFLPLLGDEVSLRLEGEFKAVE</sequence>
<dbReference type="RefSeq" id="WP_151003011.1">
    <property type="nucleotide sequence ID" value="NZ_BPQY01000536.1"/>
</dbReference>
<accession>A0A6L3SUC9</accession>
<dbReference type="Pfam" id="PF04264">
    <property type="entry name" value="YceI"/>
    <property type="match status" value="1"/>
</dbReference>
<evidence type="ECO:0000256" key="2">
    <source>
        <dbReference type="SAM" id="SignalP"/>
    </source>
</evidence>
<feature type="compositionally biased region" description="Low complexity" evidence="1">
    <location>
        <begin position="25"/>
        <end position="45"/>
    </location>
</feature>
<dbReference type="InterPro" id="IPR036761">
    <property type="entry name" value="TTHA0802/YceI-like_sf"/>
</dbReference>
<dbReference type="EMBL" id="VZZK01000031">
    <property type="protein sequence ID" value="KAB1076415.1"/>
    <property type="molecule type" value="Genomic_DNA"/>
</dbReference>
<organism evidence="4 5">
    <name type="scientific">Methylobacterium soli</name>
    <dbReference type="NCBI Taxonomy" id="553447"/>
    <lineage>
        <taxon>Bacteria</taxon>
        <taxon>Pseudomonadati</taxon>
        <taxon>Pseudomonadota</taxon>
        <taxon>Alphaproteobacteria</taxon>
        <taxon>Hyphomicrobiales</taxon>
        <taxon>Methylobacteriaceae</taxon>
        <taxon>Methylobacterium</taxon>
    </lineage>
</organism>
<feature type="chain" id="PRO_5026994847" evidence="2">
    <location>
        <begin position="23"/>
        <end position="218"/>
    </location>
</feature>